<dbReference type="SUPFAM" id="SSF55729">
    <property type="entry name" value="Acyl-CoA N-acyltransferases (Nat)"/>
    <property type="match status" value="1"/>
</dbReference>
<dbReference type="InterPro" id="IPR052777">
    <property type="entry name" value="Acetyltransferase_Enz"/>
</dbReference>
<dbReference type="CDD" id="cd04301">
    <property type="entry name" value="NAT_SF"/>
    <property type="match status" value="1"/>
</dbReference>
<reference evidence="2 3" key="1">
    <citation type="submission" date="2019-01" db="EMBL/GenBank/DDBJ databases">
        <title>Lacibacter sp. strain TTM-7.</title>
        <authorList>
            <person name="Chen W.-M."/>
        </authorList>
    </citation>
    <scope>NUCLEOTIDE SEQUENCE [LARGE SCALE GENOMIC DNA]</scope>
    <source>
        <strain evidence="2 3">TTM-7</strain>
    </source>
</reference>
<dbReference type="Gene3D" id="3.40.630.30">
    <property type="match status" value="1"/>
</dbReference>
<dbReference type="Pfam" id="PF00583">
    <property type="entry name" value="Acetyltransf_1"/>
    <property type="match status" value="1"/>
</dbReference>
<dbReference type="InterPro" id="IPR016181">
    <property type="entry name" value="Acyl_CoA_acyltransferase"/>
</dbReference>
<accession>A0A4Q1CK95</accession>
<feature type="domain" description="N-acetyltransferase" evidence="1">
    <location>
        <begin position="1"/>
        <end position="157"/>
    </location>
</feature>
<sequence length="157" mass="18589">MTELIYIQQEGWLLDEVRKLFREYELELDENLCFQSFEEELKNPLRKYGPPRGVIYLAKWNNEVAGCVALQPLRERGACEMKRLYVKPHYRKHKIGKVLVEQLIKDAQMLGYTKMKLDTLEKLQPAIGLYKQYGFVETTSYYENPLDGVVYMEKELV</sequence>
<dbReference type="PANTHER" id="PTHR43305:SF1">
    <property type="entry name" value="FAMILY N-ACETYLTRANSFERASE, PUTATIVE (AFU_ORTHOLOGUE AFUA_2G01380)-RELATED"/>
    <property type="match status" value="1"/>
</dbReference>
<dbReference type="AlphaFoldDB" id="A0A4Q1CK95"/>
<gene>
    <name evidence="2" type="ORF">ESA94_10220</name>
</gene>
<dbReference type="OrthoDB" id="9803233at2"/>
<evidence type="ECO:0000259" key="1">
    <source>
        <dbReference type="PROSITE" id="PS51186"/>
    </source>
</evidence>
<dbReference type="InterPro" id="IPR000182">
    <property type="entry name" value="GNAT_dom"/>
</dbReference>
<evidence type="ECO:0000313" key="3">
    <source>
        <dbReference type="Proteomes" id="UP000290204"/>
    </source>
</evidence>
<dbReference type="PROSITE" id="PS51186">
    <property type="entry name" value="GNAT"/>
    <property type="match status" value="1"/>
</dbReference>
<proteinExistence type="predicted"/>
<dbReference type="Proteomes" id="UP000290204">
    <property type="component" value="Unassembled WGS sequence"/>
</dbReference>
<evidence type="ECO:0000313" key="2">
    <source>
        <dbReference type="EMBL" id="RXK60827.1"/>
    </source>
</evidence>
<keyword evidence="2" id="KW-0808">Transferase</keyword>
<name>A0A4Q1CK95_9BACT</name>
<dbReference type="RefSeq" id="WP_129130788.1">
    <property type="nucleotide sequence ID" value="NZ_SDHW01000002.1"/>
</dbReference>
<comment type="caution">
    <text evidence="2">The sequence shown here is derived from an EMBL/GenBank/DDBJ whole genome shotgun (WGS) entry which is preliminary data.</text>
</comment>
<dbReference type="PANTHER" id="PTHR43305">
    <property type="entry name" value="FAMILY N-ACETYLTRANSFERASE, PUTATIVE (AFU_ORTHOLOGUE AFUA_2G01380)-RELATED"/>
    <property type="match status" value="1"/>
</dbReference>
<keyword evidence="3" id="KW-1185">Reference proteome</keyword>
<protein>
    <submittedName>
        <fullName evidence="2">GNAT family N-acetyltransferase</fullName>
    </submittedName>
</protein>
<dbReference type="GO" id="GO:0016747">
    <property type="term" value="F:acyltransferase activity, transferring groups other than amino-acyl groups"/>
    <property type="evidence" value="ECO:0007669"/>
    <property type="project" value="InterPro"/>
</dbReference>
<dbReference type="EMBL" id="SDHW01000002">
    <property type="protein sequence ID" value="RXK60827.1"/>
    <property type="molecule type" value="Genomic_DNA"/>
</dbReference>
<organism evidence="2 3">
    <name type="scientific">Lacibacter luteus</name>
    <dbReference type="NCBI Taxonomy" id="2508719"/>
    <lineage>
        <taxon>Bacteria</taxon>
        <taxon>Pseudomonadati</taxon>
        <taxon>Bacteroidota</taxon>
        <taxon>Chitinophagia</taxon>
        <taxon>Chitinophagales</taxon>
        <taxon>Chitinophagaceae</taxon>
        <taxon>Lacibacter</taxon>
    </lineage>
</organism>